<comment type="caution">
    <text evidence="6">The sequence shown here is derived from an EMBL/GenBank/DDBJ whole genome shotgun (WGS) entry which is preliminary data.</text>
</comment>
<keyword evidence="3" id="KW-0238">DNA-binding</keyword>
<dbReference type="PATRIC" id="fig|471514.4.peg.4953"/>
<dbReference type="InterPro" id="IPR047057">
    <property type="entry name" value="MerR_fam"/>
</dbReference>
<dbReference type="PROSITE" id="PS50937">
    <property type="entry name" value="HTH_MERR_2"/>
    <property type="match status" value="1"/>
</dbReference>
<dbReference type="GO" id="GO:0031419">
    <property type="term" value="F:cobalamin binding"/>
    <property type="evidence" value="ECO:0007669"/>
    <property type="project" value="InterPro"/>
</dbReference>
<evidence type="ECO:0000259" key="5">
    <source>
        <dbReference type="PROSITE" id="PS50937"/>
    </source>
</evidence>
<dbReference type="CDD" id="cd01104">
    <property type="entry name" value="HTH_MlrA-CarA"/>
    <property type="match status" value="1"/>
</dbReference>
<evidence type="ECO:0000256" key="4">
    <source>
        <dbReference type="ARBA" id="ARBA00023163"/>
    </source>
</evidence>
<accession>A0A0P9CZB6</accession>
<dbReference type="Gene3D" id="3.40.50.280">
    <property type="entry name" value="Cobalamin-binding domain"/>
    <property type="match status" value="1"/>
</dbReference>
<evidence type="ECO:0000256" key="3">
    <source>
        <dbReference type="ARBA" id="ARBA00023125"/>
    </source>
</evidence>
<dbReference type="EMBL" id="LJCO01000077">
    <property type="protein sequence ID" value="KPV42398.1"/>
    <property type="molecule type" value="Genomic_DNA"/>
</dbReference>
<dbReference type="InterPro" id="IPR036594">
    <property type="entry name" value="Meth_synthase_dom"/>
</dbReference>
<dbReference type="Proteomes" id="UP000050482">
    <property type="component" value="Unassembled WGS sequence"/>
</dbReference>
<dbReference type="SUPFAM" id="SSF52242">
    <property type="entry name" value="Cobalamin (vitamin B12)-binding domain"/>
    <property type="match status" value="1"/>
</dbReference>
<organism evidence="6 7">
    <name type="scientific">Alicyclobacillus ferrooxydans</name>
    <dbReference type="NCBI Taxonomy" id="471514"/>
    <lineage>
        <taxon>Bacteria</taxon>
        <taxon>Bacillati</taxon>
        <taxon>Bacillota</taxon>
        <taxon>Bacilli</taxon>
        <taxon>Bacillales</taxon>
        <taxon>Alicyclobacillaceae</taxon>
        <taxon>Alicyclobacillus</taxon>
    </lineage>
</organism>
<dbReference type="RefSeq" id="WP_054970463.1">
    <property type="nucleotide sequence ID" value="NZ_LJCO01000077.1"/>
</dbReference>
<dbReference type="PANTHER" id="PTHR30204:SF69">
    <property type="entry name" value="MERR-FAMILY TRANSCRIPTIONAL REGULATOR"/>
    <property type="match status" value="1"/>
</dbReference>
<evidence type="ECO:0000256" key="1">
    <source>
        <dbReference type="ARBA" id="ARBA00022491"/>
    </source>
</evidence>
<dbReference type="STRING" id="471514.AN477_17470"/>
<feature type="domain" description="HTH merR-type" evidence="5">
    <location>
        <begin position="1"/>
        <end position="72"/>
    </location>
</feature>
<dbReference type="AlphaFoldDB" id="A0A0P9CZB6"/>
<dbReference type="InterPro" id="IPR009061">
    <property type="entry name" value="DNA-bd_dom_put_sf"/>
</dbReference>
<gene>
    <name evidence="6" type="ORF">AN477_17470</name>
</gene>
<evidence type="ECO:0000256" key="2">
    <source>
        <dbReference type="ARBA" id="ARBA00023015"/>
    </source>
</evidence>
<sequence>MEWYRIKQVAEQTGLSEQLIRKWEQRYGAVQPRRLDNGYRMYSAADVDRLLAIKQIVDSGTSVSQAVESIGDLRSDAALFEDLTISDVREAIPAQAARRMIEERLQRSGLVTEERLQQSSTLGEHRFSQIGVAAAGMQPAFASDPSEWVKLLIVAGTEGRTRDINQILHRCYVMNGFRAMIHDVIVPFLRTVGVLWEDGSWSEDQEHLSSLSVRDFLVQRMADLPDAPEGAPTLLTSCIPGERHDIMLNIAMLEAKRLGFVTAFLGTEPAPGAIERAVQRLHPTVLLLSATSDRHLVNHPEHQQWLETLDHFAASLPGTRFCLGGPKVIVELCTKALSHIHAVESLPHLFAELEVICGVQVS</sequence>
<dbReference type="SUPFAM" id="SSF46955">
    <property type="entry name" value="Putative DNA-binding domain"/>
    <property type="match status" value="1"/>
</dbReference>
<dbReference type="Pfam" id="PF13411">
    <property type="entry name" value="MerR_1"/>
    <property type="match status" value="1"/>
</dbReference>
<keyword evidence="7" id="KW-1185">Reference proteome</keyword>
<dbReference type="Pfam" id="PF02607">
    <property type="entry name" value="B12-binding_2"/>
    <property type="match status" value="1"/>
</dbReference>
<dbReference type="GO" id="GO:0003700">
    <property type="term" value="F:DNA-binding transcription factor activity"/>
    <property type="evidence" value="ECO:0007669"/>
    <property type="project" value="InterPro"/>
</dbReference>
<dbReference type="InterPro" id="IPR036724">
    <property type="entry name" value="Cobalamin-bd_sf"/>
</dbReference>
<dbReference type="SMART" id="SM00422">
    <property type="entry name" value="HTH_MERR"/>
    <property type="match status" value="1"/>
</dbReference>
<keyword evidence="4" id="KW-0804">Transcription</keyword>
<evidence type="ECO:0000313" key="6">
    <source>
        <dbReference type="EMBL" id="KPV42398.1"/>
    </source>
</evidence>
<proteinExistence type="predicted"/>
<protein>
    <recommendedName>
        <fullName evidence="5">HTH merR-type domain-containing protein</fullName>
    </recommendedName>
</protein>
<evidence type="ECO:0000313" key="7">
    <source>
        <dbReference type="Proteomes" id="UP000050482"/>
    </source>
</evidence>
<dbReference type="InterPro" id="IPR003759">
    <property type="entry name" value="Cbl-bd_cap"/>
</dbReference>
<dbReference type="Gene3D" id="1.10.1660.10">
    <property type="match status" value="1"/>
</dbReference>
<name>A0A0P9CZB6_9BACL</name>
<keyword evidence="1" id="KW-0678">Repressor</keyword>
<reference evidence="6 7" key="1">
    <citation type="submission" date="2015-09" db="EMBL/GenBank/DDBJ databases">
        <title>Draft genome sequence of Alicyclobacillus ferrooxydans DSM 22381.</title>
        <authorList>
            <person name="Hemp J."/>
        </authorList>
    </citation>
    <scope>NUCLEOTIDE SEQUENCE [LARGE SCALE GENOMIC DNA]</scope>
    <source>
        <strain evidence="6 7">TC-34</strain>
    </source>
</reference>
<dbReference type="GO" id="GO:0003677">
    <property type="term" value="F:DNA binding"/>
    <property type="evidence" value="ECO:0007669"/>
    <property type="project" value="UniProtKB-KW"/>
</dbReference>
<dbReference type="InterPro" id="IPR000551">
    <property type="entry name" value="MerR-type_HTH_dom"/>
</dbReference>
<keyword evidence="2" id="KW-0805">Transcription regulation</keyword>
<dbReference type="GO" id="GO:0046872">
    <property type="term" value="F:metal ion binding"/>
    <property type="evidence" value="ECO:0007669"/>
    <property type="project" value="InterPro"/>
</dbReference>
<dbReference type="Gene3D" id="1.10.1240.10">
    <property type="entry name" value="Methionine synthase domain"/>
    <property type="match status" value="1"/>
</dbReference>
<dbReference type="PANTHER" id="PTHR30204">
    <property type="entry name" value="REDOX-CYCLING DRUG-SENSING TRANSCRIPTIONAL ACTIVATOR SOXR"/>
    <property type="match status" value="1"/>
</dbReference>